<keyword evidence="5" id="KW-1185">Reference proteome</keyword>
<dbReference type="NCBIfam" id="TIGR04183">
    <property type="entry name" value="Por_Secre_tail"/>
    <property type="match status" value="1"/>
</dbReference>
<dbReference type="PANTHER" id="PTHR35340">
    <property type="entry name" value="PQQ ENZYME REPEAT PROTEIN-RELATED"/>
    <property type="match status" value="1"/>
</dbReference>
<reference evidence="5" key="1">
    <citation type="journal article" date="2019" name="Int. J. Syst. Evol. Microbiol.">
        <title>The Global Catalogue of Microorganisms (GCM) 10K type strain sequencing project: providing services to taxonomists for standard genome sequencing and annotation.</title>
        <authorList>
            <consortium name="The Broad Institute Genomics Platform"/>
            <consortium name="The Broad Institute Genome Sequencing Center for Infectious Disease"/>
            <person name="Wu L."/>
            <person name="Ma J."/>
        </authorList>
    </citation>
    <scope>NUCLEOTIDE SEQUENCE [LARGE SCALE GENOMIC DNA]</scope>
    <source>
        <strain evidence="5">CGMCC 1.12931</strain>
    </source>
</reference>
<dbReference type="Pfam" id="PF05935">
    <property type="entry name" value="Arylsulfotrans"/>
    <property type="match status" value="1"/>
</dbReference>
<evidence type="ECO:0000313" key="5">
    <source>
        <dbReference type="Proteomes" id="UP000599179"/>
    </source>
</evidence>
<evidence type="ECO:0000256" key="2">
    <source>
        <dbReference type="SAM" id="SignalP"/>
    </source>
</evidence>
<feature type="chain" id="PRO_5047164320" description="Secretion system C-terminal sorting domain-containing protein" evidence="2">
    <location>
        <begin position="24"/>
        <end position="551"/>
    </location>
</feature>
<evidence type="ECO:0000259" key="3">
    <source>
        <dbReference type="Pfam" id="PF18962"/>
    </source>
</evidence>
<evidence type="ECO:0000256" key="1">
    <source>
        <dbReference type="ARBA" id="ARBA00022729"/>
    </source>
</evidence>
<dbReference type="InterPro" id="IPR011044">
    <property type="entry name" value="Quino_amine_DH_bsu"/>
</dbReference>
<dbReference type="InterPro" id="IPR053143">
    <property type="entry name" value="Arylsulfate_ST"/>
</dbReference>
<dbReference type="PANTHER" id="PTHR35340:SF5">
    <property type="entry name" value="ASST-DOMAIN-CONTAINING PROTEIN"/>
    <property type="match status" value="1"/>
</dbReference>
<dbReference type="Proteomes" id="UP000599179">
    <property type="component" value="Unassembled WGS sequence"/>
</dbReference>
<proteinExistence type="predicted"/>
<name>A0ABQ1SBN4_9FLAO</name>
<dbReference type="InterPro" id="IPR010262">
    <property type="entry name" value="Arylsulfotransferase_bact"/>
</dbReference>
<dbReference type="SUPFAM" id="SSF50969">
    <property type="entry name" value="YVTN repeat-like/Quinoprotein amine dehydrogenase"/>
    <property type="match status" value="1"/>
</dbReference>
<organism evidence="4 5">
    <name type="scientific">Psychroflexus planctonicus</name>
    <dbReference type="NCBI Taxonomy" id="1526575"/>
    <lineage>
        <taxon>Bacteria</taxon>
        <taxon>Pseudomonadati</taxon>
        <taxon>Bacteroidota</taxon>
        <taxon>Flavobacteriia</taxon>
        <taxon>Flavobacteriales</taxon>
        <taxon>Flavobacteriaceae</taxon>
        <taxon>Psychroflexus</taxon>
    </lineage>
</organism>
<dbReference type="InterPro" id="IPR026444">
    <property type="entry name" value="Secre_tail"/>
</dbReference>
<sequence length="551" mass="61617">MIHKLKKYILSTLVILICQFANAQNTVGTTFVTSDVYDGFTLLNIGTNSYLINNCGEVMNEWNSVYPPGNAVYLLPNGNLLRAGRVESGSSISMGGAGGIIELFDWNGNLIWSYLYNDENNRQHHDVYPMPNGNVLILAATIMTEEEAIDAGRDPNLLPDNRLYNEQIIEVEPIGAAQANIVWEWNIKDHLIQDFDNSKLNFGNVANSPEKLDINFLNGASGSENWLHFNSIQYDEELDQIVISCRNLSEIYIIDHSTTTQEAATSNGGTYGKGGDLLYRWGNPQAYQQGTAEDRTLFGQHTPYFIEPGLDDEGKIMLFNNGFQRTPEFSEVLILTPPTNTPGFYTIENESAYGPVSADYIYSDLSENPSPFYSHIVSSAQRLPNGNILICEGISGRIFEIDENENLVWEYQNPESNSNNTAVNQGEEAPGNNLLFRATKYASDYPAFTNHELTPGEPLEGNPDLTQCNNVLSQQDFEITDVNIYPNPTSGTLYIKTDFPIEELNVFDLNGKKMLKQKMTDQLDVSNLDSGIYFLVLKNGSNYITKKIVKR</sequence>
<comment type="caution">
    <text evidence="4">The sequence shown here is derived from an EMBL/GenBank/DDBJ whole genome shotgun (WGS) entry which is preliminary data.</text>
</comment>
<feature type="signal peptide" evidence="2">
    <location>
        <begin position="1"/>
        <end position="23"/>
    </location>
</feature>
<protein>
    <recommendedName>
        <fullName evidence="3">Secretion system C-terminal sorting domain-containing protein</fullName>
    </recommendedName>
</protein>
<gene>
    <name evidence="4" type="ORF">GCM10010832_00870</name>
</gene>
<dbReference type="Pfam" id="PF18962">
    <property type="entry name" value="Por_Secre_tail"/>
    <property type="match status" value="1"/>
</dbReference>
<evidence type="ECO:0000313" key="4">
    <source>
        <dbReference type="EMBL" id="GGE24013.1"/>
    </source>
</evidence>
<keyword evidence="1 2" id="KW-0732">Signal</keyword>
<feature type="domain" description="Secretion system C-terminal sorting" evidence="3">
    <location>
        <begin position="484"/>
        <end position="549"/>
    </location>
</feature>
<dbReference type="EMBL" id="BMGM01000001">
    <property type="protein sequence ID" value="GGE24013.1"/>
    <property type="molecule type" value="Genomic_DNA"/>
</dbReference>
<accession>A0ABQ1SBN4</accession>
<dbReference type="RefSeq" id="WP_188457107.1">
    <property type="nucleotide sequence ID" value="NZ_BMGM01000001.1"/>
</dbReference>